<sequence>MAPATIPAPLDGKVALVTGGSRGIGRGIAVHFATKGVAKIAITYAANAAAADETLAEVRRINPNIKAMAIKADVLSPTFAQDVVSQALTGLATQTIDIVVNNAPYVNTEEALPIVSMTKTVFDNLLTGNAWAPVQLFLTALPHMPRGGRVIMISSTASKQASPDPVVCYGVSKAALDSFTRSLALIFSAKHGITINSVSVGPTLTDLVRIPMEAGVLPKELIDMLVSKNTADHRLGEVEDIAGIVGFLASEESRWINGEFSRDVTHDFPILRTC</sequence>
<comment type="similarity">
    <text evidence="1">Belongs to the short-chain dehydrogenases/reductases (SDR) family.</text>
</comment>
<reference evidence="4" key="1">
    <citation type="submission" date="2015-07" db="EMBL/GenBank/DDBJ databases">
        <authorList>
            <person name="Teixeira M.M."/>
            <person name="Souza R.C."/>
            <person name="Almeida L.G."/>
            <person name="Vicente V.A."/>
            <person name="de Hoog S."/>
            <person name="Bocca A.L."/>
            <person name="de Almeida S.R."/>
            <person name="Vasconcelos A.T."/>
            <person name="Felipe M.S."/>
        </authorList>
    </citation>
    <scope>NUCLEOTIDE SEQUENCE [LARGE SCALE GENOMIC DNA]</scope>
    <source>
        <strain evidence="4">KSF</strain>
    </source>
</reference>
<dbReference type="GO" id="GO:0016614">
    <property type="term" value="F:oxidoreductase activity, acting on CH-OH group of donors"/>
    <property type="evidence" value="ECO:0007669"/>
    <property type="project" value="UniProtKB-ARBA"/>
</dbReference>
<comment type="caution">
    <text evidence="3">The sequence shown here is derived from an EMBL/GenBank/DDBJ whole genome shotgun (WGS) entry which is preliminary data.</text>
</comment>
<name>A0A1C1CIY5_9EURO</name>
<dbReference type="STRING" id="86049.A0A1C1CIY5"/>
<dbReference type="PANTHER" id="PTHR48107">
    <property type="entry name" value="NADPH-DEPENDENT ALDEHYDE REDUCTASE-LIKE PROTEIN, CHLOROPLASTIC-RELATED"/>
    <property type="match status" value="1"/>
</dbReference>
<accession>A0A1C1CIY5</accession>
<dbReference type="InterPro" id="IPR036291">
    <property type="entry name" value="NAD(P)-bd_dom_sf"/>
</dbReference>
<dbReference type="AlphaFoldDB" id="A0A1C1CIY5"/>
<gene>
    <name evidence="3" type="ORF">CLCR_04310</name>
</gene>
<dbReference type="Proteomes" id="UP000094526">
    <property type="component" value="Unassembled WGS sequence"/>
</dbReference>
<dbReference type="PRINTS" id="PR00081">
    <property type="entry name" value="GDHRDH"/>
</dbReference>
<organism evidence="3 4">
    <name type="scientific">Cladophialophora carrionii</name>
    <dbReference type="NCBI Taxonomy" id="86049"/>
    <lineage>
        <taxon>Eukaryota</taxon>
        <taxon>Fungi</taxon>
        <taxon>Dikarya</taxon>
        <taxon>Ascomycota</taxon>
        <taxon>Pezizomycotina</taxon>
        <taxon>Eurotiomycetes</taxon>
        <taxon>Chaetothyriomycetidae</taxon>
        <taxon>Chaetothyriales</taxon>
        <taxon>Herpotrichiellaceae</taxon>
        <taxon>Cladophialophora</taxon>
    </lineage>
</organism>
<dbReference type="EMBL" id="LGRB01000012">
    <property type="protein sequence ID" value="OCT48468.1"/>
    <property type="molecule type" value="Genomic_DNA"/>
</dbReference>
<protein>
    <submittedName>
        <fullName evidence="3">Short-chain type dehydrogenase/reductase</fullName>
    </submittedName>
</protein>
<dbReference type="InterPro" id="IPR002347">
    <property type="entry name" value="SDR_fam"/>
</dbReference>
<proteinExistence type="inferred from homology"/>
<dbReference type="SUPFAM" id="SSF51735">
    <property type="entry name" value="NAD(P)-binding Rossmann-fold domains"/>
    <property type="match status" value="1"/>
</dbReference>
<dbReference type="Gene3D" id="3.40.50.720">
    <property type="entry name" value="NAD(P)-binding Rossmann-like Domain"/>
    <property type="match status" value="1"/>
</dbReference>
<evidence type="ECO:0000256" key="1">
    <source>
        <dbReference type="ARBA" id="ARBA00006484"/>
    </source>
</evidence>
<dbReference type="OrthoDB" id="47007at2759"/>
<evidence type="ECO:0000313" key="3">
    <source>
        <dbReference type="EMBL" id="OCT48468.1"/>
    </source>
</evidence>
<dbReference type="eggNOG" id="KOG0725">
    <property type="taxonomic scope" value="Eukaryota"/>
</dbReference>
<dbReference type="VEuPathDB" id="FungiDB:CLCR_04310"/>
<dbReference type="Pfam" id="PF13561">
    <property type="entry name" value="adh_short_C2"/>
    <property type="match status" value="1"/>
</dbReference>
<dbReference type="PRINTS" id="PR00080">
    <property type="entry name" value="SDRFAMILY"/>
</dbReference>
<keyword evidence="4" id="KW-1185">Reference proteome</keyword>
<evidence type="ECO:0000256" key="2">
    <source>
        <dbReference type="ARBA" id="ARBA00023002"/>
    </source>
</evidence>
<dbReference type="VEuPathDB" id="FungiDB:G647_08592"/>
<keyword evidence="2" id="KW-0560">Oxidoreductase</keyword>
<evidence type="ECO:0000313" key="4">
    <source>
        <dbReference type="Proteomes" id="UP000094526"/>
    </source>
</evidence>